<evidence type="ECO:0000256" key="1">
    <source>
        <dbReference type="SAM" id="MobiDB-lite"/>
    </source>
</evidence>
<sequence>MGGVRVPERATAGREAQQLVFRWSERNLLGGQGMGPVASSLPDRDTNQGWHLRLKDALVSGTPAGPPSLWFRNFEDGHAVVLHRRPGDRADGRGASAHALIGPRPVLTPAYALGLAAAGWWDRPERAAESHPLAPVDLDALRGDLTPAERLDAMTAAQPRLGRLVAEVLRAPGRPLSVVVAPGESEAQPALLWGLYRLLRDVLTPAGVAGPPGWSWSFSTFEAGGRDGARLAPHIDFRPVPSAAAAPSDFGQERRRPLDLGSPDPRADDCAEIADLLLECYRAQGADGLRGRLEEHGVLAGARWEDRQAALRGWLERARSSAAQAPQPPDMDRPAQTTGWRPPGWPGRGTAPPAAAEPAESAPPQDPRLHPGVQPWPGPPEPAPSVPSAAPYQPPSGAPAPRREPRIEALLAELEAAATEERLTEVMAEFRRRAARPQWFQEGDDRERARSALFANAFHGHRLVALHTDADPHDGPERAKDDLRVLVDYCVAPSTSDPSIREQITDLLGDPKAVDELVEVLLEQVPTRSDANGPARTAPGSADAWRHEVAAAVGPRWLIGHDRYDLAGLAPPPRPDPGPPATLLGALPPWAPLAIAFALGLVLGVVVMLVVLR</sequence>
<comment type="caution">
    <text evidence="3">The sequence shown here is derived from an EMBL/GenBank/DDBJ whole genome shotgun (WGS) entry which is preliminary data.</text>
</comment>
<organism evidence="3 4">
    <name type="scientific">Allonocardiopsis opalescens</name>
    <dbReference type="NCBI Taxonomy" id="1144618"/>
    <lineage>
        <taxon>Bacteria</taxon>
        <taxon>Bacillati</taxon>
        <taxon>Actinomycetota</taxon>
        <taxon>Actinomycetes</taxon>
        <taxon>Streptosporangiales</taxon>
        <taxon>Allonocardiopsis</taxon>
    </lineage>
</organism>
<accession>A0A2T0Q440</accession>
<keyword evidence="2" id="KW-0812">Transmembrane</keyword>
<name>A0A2T0Q440_9ACTN</name>
<feature type="transmembrane region" description="Helical" evidence="2">
    <location>
        <begin position="590"/>
        <end position="612"/>
    </location>
</feature>
<feature type="compositionally biased region" description="Pro residues" evidence="1">
    <location>
        <begin position="374"/>
        <end position="385"/>
    </location>
</feature>
<protein>
    <submittedName>
        <fullName evidence="3">Uncharacterized protein</fullName>
    </submittedName>
</protein>
<feature type="region of interest" description="Disordered" evidence="1">
    <location>
        <begin position="316"/>
        <end position="402"/>
    </location>
</feature>
<keyword evidence="2" id="KW-1133">Transmembrane helix</keyword>
<proteinExistence type="predicted"/>
<gene>
    <name evidence="3" type="ORF">CLV72_104146</name>
</gene>
<keyword evidence="4" id="KW-1185">Reference proteome</keyword>
<evidence type="ECO:0000313" key="3">
    <source>
        <dbReference type="EMBL" id="PRX98568.1"/>
    </source>
</evidence>
<dbReference type="EMBL" id="PVZC01000004">
    <property type="protein sequence ID" value="PRX98568.1"/>
    <property type="molecule type" value="Genomic_DNA"/>
</dbReference>
<dbReference type="AlphaFoldDB" id="A0A2T0Q440"/>
<keyword evidence="2" id="KW-0472">Membrane</keyword>
<dbReference type="Proteomes" id="UP000237846">
    <property type="component" value="Unassembled WGS sequence"/>
</dbReference>
<feature type="region of interest" description="Disordered" evidence="1">
    <location>
        <begin position="242"/>
        <end position="266"/>
    </location>
</feature>
<evidence type="ECO:0000256" key="2">
    <source>
        <dbReference type="SAM" id="Phobius"/>
    </source>
</evidence>
<reference evidence="3 4" key="1">
    <citation type="submission" date="2018-03" db="EMBL/GenBank/DDBJ databases">
        <title>Genomic Encyclopedia of Archaeal and Bacterial Type Strains, Phase II (KMG-II): from individual species to whole genera.</title>
        <authorList>
            <person name="Goeker M."/>
        </authorList>
    </citation>
    <scope>NUCLEOTIDE SEQUENCE [LARGE SCALE GENOMIC DNA]</scope>
    <source>
        <strain evidence="3 4">DSM 45601</strain>
    </source>
</reference>
<feature type="compositionally biased region" description="Low complexity" evidence="1">
    <location>
        <begin position="334"/>
        <end position="363"/>
    </location>
</feature>
<evidence type="ECO:0000313" key="4">
    <source>
        <dbReference type="Proteomes" id="UP000237846"/>
    </source>
</evidence>